<dbReference type="InterPro" id="IPR021233">
    <property type="entry name" value="DUF2783"/>
</dbReference>
<protein>
    <recommendedName>
        <fullName evidence="3">DUF2783 domain-containing protein</fullName>
    </recommendedName>
</protein>
<dbReference type="EMBL" id="FCOJ02000004">
    <property type="protein sequence ID" value="SAK46747.1"/>
    <property type="molecule type" value="Genomic_DNA"/>
</dbReference>
<evidence type="ECO:0000313" key="2">
    <source>
        <dbReference type="Proteomes" id="UP000054596"/>
    </source>
</evidence>
<dbReference type="AlphaFoldDB" id="A0A157ZP43"/>
<evidence type="ECO:0000313" key="1">
    <source>
        <dbReference type="EMBL" id="SAK46747.1"/>
    </source>
</evidence>
<reference evidence="1" key="1">
    <citation type="submission" date="2016-01" db="EMBL/GenBank/DDBJ databases">
        <authorList>
            <person name="Peeters C."/>
        </authorList>
    </citation>
    <scope>NUCLEOTIDE SEQUENCE [LARGE SCALE GENOMIC DNA]</scope>
    <source>
        <strain evidence="1">LMG 29325</strain>
    </source>
</reference>
<gene>
    <name evidence="1" type="ORF">AWB82_00931</name>
</gene>
<dbReference type="STRING" id="1777143.AWB82_00931"/>
<dbReference type="Pfam" id="PF10932">
    <property type="entry name" value="DUF2783"/>
    <property type="match status" value="1"/>
</dbReference>
<keyword evidence="2" id="KW-1185">Reference proteome</keyword>
<sequence length="70" mass="7725">MTNRMKLNLELNIADHDAFYERLINTHDGLSDEASQMLNAKLVLLLANHIGDSDVLHEALAMARHGLAAS</sequence>
<accession>A0A157ZP43</accession>
<evidence type="ECO:0008006" key="3">
    <source>
        <dbReference type="Google" id="ProtNLM"/>
    </source>
</evidence>
<organism evidence="1 2">
    <name type="scientific">Caballeronia glebae</name>
    <dbReference type="NCBI Taxonomy" id="1777143"/>
    <lineage>
        <taxon>Bacteria</taxon>
        <taxon>Pseudomonadati</taxon>
        <taxon>Pseudomonadota</taxon>
        <taxon>Betaproteobacteria</taxon>
        <taxon>Burkholderiales</taxon>
        <taxon>Burkholderiaceae</taxon>
        <taxon>Caballeronia</taxon>
    </lineage>
</organism>
<proteinExistence type="predicted"/>
<comment type="caution">
    <text evidence="1">The sequence shown here is derived from an EMBL/GenBank/DDBJ whole genome shotgun (WGS) entry which is preliminary data.</text>
</comment>
<dbReference type="Proteomes" id="UP000054596">
    <property type="component" value="Unassembled WGS sequence"/>
</dbReference>
<name>A0A157ZP43_9BURK</name>